<dbReference type="EC" id="2.3.1.266" evidence="1"/>
<keyword evidence="1" id="KW-0963">Cytoplasm</keyword>
<evidence type="ECO:0000259" key="2">
    <source>
        <dbReference type="PROSITE" id="PS51186"/>
    </source>
</evidence>
<reference evidence="3 4" key="1">
    <citation type="submission" date="2019-05" db="EMBL/GenBank/DDBJ databases">
        <title>The metagenome of a microbial culture collection derived from dairy environment covers the genomic content of the human microbiome.</title>
        <authorList>
            <person name="Roder T."/>
            <person name="Wuthrich D."/>
            <person name="Sattari Z."/>
            <person name="Von Ah U."/>
            <person name="Bar C."/>
            <person name="Ronchi F."/>
            <person name="Macpherson A.J."/>
            <person name="Ganal-Vonarburg S.C."/>
            <person name="Bruggmann R."/>
            <person name="Vergeres G."/>
        </authorList>
    </citation>
    <scope>NUCLEOTIDE SEQUENCE [LARGE SCALE GENOMIC DNA]</scope>
    <source>
        <strain evidence="3 4">FAM 24227</strain>
    </source>
</reference>
<dbReference type="InterPro" id="IPR016181">
    <property type="entry name" value="Acyl_CoA_acyltransferase"/>
</dbReference>
<evidence type="ECO:0000313" key="4">
    <source>
        <dbReference type="Proteomes" id="UP000306420"/>
    </source>
</evidence>
<dbReference type="SUPFAM" id="SSF55729">
    <property type="entry name" value="Acyl-CoA N-acyltransferases (Nat)"/>
    <property type="match status" value="1"/>
</dbReference>
<dbReference type="GO" id="GO:0005737">
    <property type="term" value="C:cytoplasm"/>
    <property type="evidence" value="ECO:0007669"/>
    <property type="project" value="UniProtKB-SubCell"/>
</dbReference>
<feature type="domain" description="N-acetyltransferase" evidence="2">
    <location>
        <begin position="1"/>
        <end position="133"/>
    </location>
</feature>
<accession>A0A5R9DSL8</accession>
<dbReference type="InterPro" id="IPR006464">
    <property type="entry name" value="AcTrfase_RimI/Ard1"/>
</dbReference>
<comment type="catalytic activity">
    <reaction evidence="1">
        <text>N-terminal L-alanyl-[ribosomal protein bS18] + acetyl-CoA = N-terminal N(alpha)-acetyl-L-alanyl-[ribosomal protein bS18] + CoA + H(+)</text>
        <dbReference type="Rhea" id="RHEA:43756"/>
        <dbReference type="Rhea" id="RHEA-COMP:10676"/>
        <dbReference type="Rhea" id="RHEA-COMP:10677"/>
        <dbReference type="ChEBI" id="CHEBI:15378"/>
        <dbReference type="ChEBI" id="CHEBI:57287"/>
        <dbReference type="ChEBI" id="CHEBI:57288"/>
        <dbReference type="ChEBI" id="CHEBI:64718"/>
        <dbReference type="ChEBI" id="CHEBI:83683"/>
        <dbReference type="EC" id="2.3.1.266"/>
    </reaction>
</comment>
<proteinExistence type="inferred from homology"/>
<comment type="function">
    <text evidence="1">Acetylates the N-terminal alanine of ribosomal protein bS18.</text>
</comment>
<organism evidence="3 4">
    <name type="scientific">Ruoffia tabacinasalis</name>
    <dbReference type="NCBI Taxonomy" id="87458"/>
    <lineage>
        <taxon>Bacteria</taxon>
        <taxon>Bacillati</taxon>
        <taxon>Bacillota</taxon>
        <taxon>Bacilli</taxon>
        <taxon>Lactobacillales</taxon>
        <taxon>Aerococcaceae</taxon>
        <taxon>Ruoffia</taxon>
    </lineage>
</organism>
<dbReference type="Proteomes" id="UP000306420">
    <property type="component" value="Unassembled WGS sequence"/>
</dbReference>
<dbReference type="AlphaFoldDB" id="A0A5R9DSL8"/>
<protein>
    <recommendedName>
        <fullName evidence="1">[Ribosomal protein bS18]-alanine N-acetyltransferase</fullName>
        <ecNumber evidence="1">2.3.1.266</ecNumber>
    </recommendedName>
</protein>
<dbReference type="NCBIfam" id="TIGR01575">
    <property type="entry name" value="rimI"/>
    <property type="match status" value="1"/>
</dbReference>
<dbReference type="EMBL" id="VBSP01000074">
    <property type="protein sequence ID" value="TLQ38526.1"/>
    <property type="molecule type" value="Genomic_DNA"/>
</dbReference>
<evidence type="ECO:0000256" key="1">
    <source>
        <dbReference type="RuleBase" id="RU363094"/>
    </source>
</evidence>
<comment type="similarity">
    <text evidence="1">Belongs to the acetyltransferase family. RimI subfamily.</text>
</comment>
<dbReference type="RefSeq" id="WP_138405559.1">
    <property type="nucleotide sequence ID" value="NZ_VBSP01000074.1"/>
</dbReference>
<dbReference type="Gene3D" id="3.40.630.30">
    <property type="match status" value="1"/>
</dbReference>
<dbReference type="InterPro" id="IPR000182">
    <property type="entry name" value="GNAT_dom"/>
</dbReference>
<gene>
    <name evidence="3" type="primary">rimI</name>
    <name evidence="3" type="ORF">FEZ33_11740</name>
</gene>
<comment type="subcellular location">
    <subcellularLocation>
        <location evidence="1">Cytoplasm</location>
    </subcellularLocation>
</comment>
<dbReference type="GO" id="GO:0008999">
    <property type="term" value="F:protein-N-terminal-alanine acetyltransferase activity"/>
    <property type="evidence" value="ECO:0007669"/>
    <property type="project" value="UniProtKB-EC"/>
</dbReference>
<comment type="caution">
    <text evidence="3">The sequence shown here is derived from an EMBL/GenBank/DDBJ whole genome shotgun (WGS) entry which is preliminary data.</text>
</comment>
<dbReference type="PROSITE" id="PS51186">
    <property type="entry name" value="GNAT"/>
    <property type="match status" value="1"/>
</dbReference>
<name>A0A5R9DSL8_9LACT</name>
<evidence type="ECO:0000313" key="3">
    <source>
        <dbReference type="EMBL" id="TLQ38526.1"/>
    </source>
</evidence>
<sequence length="136" mass="16154">MLKQIERNFIMESLHDFGWTPEQLESELTNRFMRYWFLCDGDTIQGYVAGQVLFGELEVLRVYMHPRFRGRRLGNSLLKKALKDVDSAFLEVRSQHQVAIKLYQSVGFELVSVRENYYSNPQDDAVNMLWRKEEIE</sequence>
<dbReference type="Pfam" id="PF00583">
    <property type="entry name" value="Acetyltransf_1"/>
    <property type="match status" value="1"/>
</dbReference>
<keyword evidence="3" id="KW-0808">Transferase</keyword>
<dbReference type="CDD" id="cd04301">
    <property type="entry name" value="NAT_SF"/>
    <property type="match status" value="1"/>
</dbReference>
<dbReference type="OrthoDB" id="9794566at2"/>